<organism evidence="3 4">
    <name type="scientific">Tigriopus californicus</name>
    <name type="common">Marine copepod</name>
    <dbReference type="NCBI Taxonomy" id="6832"/>
    <lineage>
        <taxon>Eukaryota</taxon>
        <taxon>Metazoa</taxon>
        <taxon>Ecdysozoa</taxon>
        <taxon>Arthropoda</taxon>
        <taxon>Crustacea</taxon>
        <taxon>Multicrustacea</taxon>
        <taxon>Hexanauplia</taxon>
        <taxon>Copepoda</taxon>
        <taxon>Harpacticoida</taxon>
        <taxon>Harpacticidae</taxon>
        <taxon>Tigriopus</taxon>
    </lineage>
</organism>
<reference evidence="3 4" key="1">
    <citation type="journal article" date="2018" name="Nat. Ecol. Evol.">
        <title>Genomic signatures of mitonuclear coevolution across populations of Tigriopus californicus.</title>
        <authorList>
            <person name="Barreto F.S."/>
            <person name="Watson E.T."/>
            <person name="Lima T.G."/>
            <person name="Willett C.S."/>
            <person name="Edmands S."/>
            <person name="Li W."/>
            <person name="Burton R.S."/>
        </authorList>
    </citation>
    <scope>NUCLEOTIDE SEQUENCE [LARGE SCALE GENOMIC DNA]</scope>
    <source>
        <strain evidence="3 4">San Diego</strain>
    </source>
</reference>
<keyword evidence="4" id="KW-1185">Reference proteome</keyword>
<proteinExistence type="predicted"/>
<dbReference type="EMBL" id="VCGU01000005">
    <property type="protein sequence ID" value="TRY75055.1"/>
    <property type="molecule type" value="Genomic_DNA"/>
</dbReference>
<dbReference type="InterPro" id="IPR036638">
    <property type="entry name" value="HLH_DNA-bd_sf"/>
</dbReference>
<comment type="caution">
    <text evidence="3">The sequence shown here is derived from an EMBL/GenBank/DDBJ whole genome shotgun (WGS) entry which is preliminary data.</text>
</comment>
<dbReference type="SUPFAM" id="SSF47459">
    <property type="entry name" value="HLH, helix-loop-helix DNA-binding domain"/>
    <property type="match status" value="1"/>
</dbReference>
<feature type="region of interest" description="Disordered" evidence="1">
    <location>
        <begin position="20"/>
        <end position="66"/>
    </location>
</feature>
<feature type="domain" description="BHLH" evidence="2">
    <location>
        <begin position="53"/>
        <end position="105"/>
    </location>
</feature>
<feature type="compositionally biased region" description="Basic residues" evidence="1">
    <location>
        <begin position="47"/>
        <end position="61"/>
    </location>
</feature>
<evidence type="ECO:0000313" key="3">
    <source>
        <dbReference type="EMBL" id="TRY75055.1"/>
    </source>
</evidence>
<accession>A0A553PBJ1</accession>
<dbReference type="InterPro" id="IPR011598">
    <property type="entry name" value="bHLH_dom"/>
</dbReference>
<dbReference type="Proteomes" id="UP000318571">
    <property type="component" value="Chromosome 2"/>
</dbReference>
<evidence type="ECO:0000313" key="4">
    <source>
        <dbReference type="Proteomes" id="UP000318571"/>
    </source>
</evidence>
<dbReference type="Pfam" id="PF00010">
    <property type="entry name" value="HLH"/>
    <property type="match status" value="1"/>
</dbReference>
<gene>
    <name evidence="3" type="ORF">TCAL_14578</name>
</gene>
<evidence type="ECO:0000259" key="2">
    <source>
        <dbReference type="PROSITE" id="PS50888"/>
    </source>
</evidence>
<sequence>MVIRMDRELSQELNQCAESATTTISVSSTTMPPQSNHPISPVESTRVRRRSSSSSIHKSHPAVKANRNTRAEFRRLKTIVPSIQRKDRVSKLDIILEAIKYIDDLQDQLFDRLGSPVGESFGESDQRMSTAQFARALSNCEALRGFGVSGPLHSDESEDEDDEDEAMSDDECVKVTEGLLPSTIMTGLPDSSTDPPSDDSGSLNGSL</sequence>
<name>A0A553PBJ1_TIGCA</name>
<feature type="region of interest" description="Disordered" evidence="1">
    <location>
        <begin position="148"/>
        <end position="207"/>
    </location>
</feature>
<feature type="compositionally biased region" description="Low complexity" evidence="1">
    <location>
        <begin position="20"/>
        <end position="30"/>
    </location>
</feature>
<evidence type="ECO:0000256" key="1">
    <source>
        <dbReference type="SAM" id="MobiDB-lite"/>
    </source>
</evidence>
<dbReference type="AlphaFoldDB" id="A0A553PBJ1"/>
<protein>
    <recommendedName>
        <fullName evidence="2">BHLH domain-containing protein</fullName>
    </recommendedName>
</protein>
<dbReference type="OrthoDB" id="10047910at2759"/>
<dbReference type="Gene3D" id="4.10.280.10">
    <property type="entry name" value="Helix-loop-helix DNA-binding domain"/>
    <property type="match status" value="1"/>
</dbReference>
<dbReference type="PROSITE" id="PS50888">
    <property type="entry name" value="BHLH"/>
    <property type="match status" value="1"/>
</dbReference>
<dbReference type="GO" id="GO:0046983">
    <property type="term" value="F:protein dimerization activity"/>
    <property type="evidence" value="ECO:0007669"/>
    <property type="project" value="InterPro"/>
</dbReference>
<feature type="compositionally biased region" description="Acidic residues" evidence="1">
    <location>
        <begin position="156"/>
        <end position="170"/>
    </location>
</feature>
<feature type="compositionally biased region" description="Low complexity" evidence="1">
    <location>
        <begin position="186"/>
        <end position="207"/>
    </location>
</feature>